<protein>
    <submittedName>
        <fullName evidence="2">Outer membrane protein</fullName>
    </submittedName>
</protein>
<name>A0A3N1PSL9_9GAMM</name>
<evidence type="ECO:0000313" key="2">
    <source>
        <dbReference type="EMBL" id="ROQ27516.1"/>
    </source>
</evidence>
<reference evidence="2 3" key="1">
    <citation type="submission" date="2018-11" db="EMBL/GenBank/DDBJ databases">
        <title>Genomic Encyclopedia of Type Strains, Phase IV (KMG-IV): sequencing the most valuable type-strain genomes for metagenomic binning, comparative biology and taxonomic classification.</title>
        <authorList>
            <person name="Goeker M."/>
        </authorList>
    </citation>
    <scope>NUCLEOTIDE SEQUENCE [LARGE SCALE GENOMIC DNA]</scope>
    <source>
        <strain evidence="2 3">DSM 21945</strain>
    </source>
</reference>
<evidence type="ECO:0000256" key="1">
    <source>
        <dbReference type="SAM" id="SignalP"/>
    </source>
</evidence>
<dbReference type="SUPFAM" id="SSF56925">
    <property type="entry name" value="OMPA-like"/>
    <property type="match status" value="1"/>
</dbReference>
<dbReference type="OrthoDB" id="9807574at2"/>
<keyword evidence="1" id="KW-0732">Signal</keyword>
<organism evidence="2 3">
    <name type="scientific">Gallaecimonas pentaromativorans</name>
    <dbReference type="NCBI Taxonomy" id="584787"/>
    <lineage>
        <taxon>Bacteria</taxon>
        <taxon>Pseudomonadati</taxon>
        <taxon>Pseudomonadota</taxon>
        <taxon>Gammaproteobacteria</taxon>
        <taxon>Enterobacterales</taxon>
        <taxon>Gallaecimonadaceae</taxon>
        <taxon>Gallaecimonas</taxon>
    </lineage>
</organism>
<keyword evidence="3" id="KW-1185">Reference proteome</keyword>
<gene>
    <name evidence="2" type="ORF">EDC28_104166</name>
</gene>
<dbReference type="InterPro" id="IPR005618">
    <property type="entry name" value="OMPW"/>
</dbReference>
<dbReference type="AlphaFoldDB" id="A0A3N1PSL9"/>
<dbReference type="STRING" id="584787.GCA_001247655_02605"/>
<dbReference type="Proteomes" id="UP000268033">
    <property type="component" value="Unassembled WGS sequence"/>
</dbReference>
<dbReference type="EMBL" id="RJUL01000004">
    <property type="protein sequence ID" value="ROQ27516.1"/>
    <property type="molecule type" value="Genomic_DNA"/>
</dbReference>
<accession>A0A3N1PSL9</accession>
<feature type="chain" id="PRO_5018115739" evidence="1">
    <location>
        <begin position="20"/>
        <end position="231"/>
    </location>
</feature>
<dbReference type="GO" id="GO:0055085">
    <property type="term" value="P:transmembrane transport"/>
    <property type="evidence" value="ECO:0007669"/>
    <property type="project" value="TreeGrafter"/>
</dbReference>
<proteinExistence type="predicted"/>
<feature type="signal peptide" evidence="1">
    <location>
        <begin position="1"/>
        <end position="19"/>
    </location>
</feature>
<sequence>MRYSALALAAALVCGSAVADDAGWRITAGAINANPNDSSSHLTNVEAAAGLPANSTEVKVDDDTQLGLTINYDIDANWSVELLAATPFSHEITLSSPGTAVDGLNVGKTKQLPPTLSLQYRFFEGQPVRPYVGIGLNYTKFFNEKISGQMSDTLDSLGLTGDKELTLSDSVGLAGQVGVDWAINQQFFVRAAVWYADIDTKARVKVNGQTVQKVDVDIDPVVAYLAIGYRF</sequence>
<comment type="caution">
    <text evidence="2">The sequence shown here is derived from an EMBL/GenBank/DDBJ whole genome shotgun (WGS) entry which is preliminary data.</text>
</comment>
<evidence type="ECO:0000313" key="3">
    <source>
        <dbReference type="Proteomes" id="UP000268033"/>
    </source>
</evidence>
<dbReference type="InterPro" id="IPR011250">
    <property type="entry name" value="OMP/PagP_B-barrel"/>
</dbReference>
<dbReference type="Pfam" id="PF03922">
    <property type="entry name" value="OmpW"/>
    <property type="match status" value="1"/>
</dbReference>
<dbReference type="PANTHER" id="PTHR36920">
    <property type="match status" value="1"/>
</dbReference>
<dbReference type="GO" id="GO:0019867">
    <property type="term" value="C:outer membrane"/>
    <property type="evidence" value="ECO:0007669"/>
    <property type="project" value="InterPro"/>
</dbReference>
<dbReference type="RefSeq" id="WP_050658169.1">
    <property type="nucleotide sequence ID" value="NZ_JBLXAC010000004.1"/>
</dbReference>
<dbReference type="PANTHER" id="PTHR36920:SF1">
    <property type="entry name" value="OUTER MEMBRANE PROTEIN W"/>
    <property type="match status" value="1"/>
</dbReference>
<dbReference type="Gene3D" id="2.40.160.20">
    <property type="match status" value="1"/>
</dbReference>